<dbReference type="EMBL" id="CP000909">
    <property type="protein sequence ID" value="ABY37075.1"/>
    <property type="molecule type" value="Genomic_DNA"/>
</dbReference>
<reference evidence="3" key="1">
    <citation type="journal article" date="2011" name="BMC Genomics">
        <title>Complete genome sequence of the filamentous anoxygenic phototrophic bacterium Chloroflexus aurantiacus.</title>
        <authorList>
            <person name="Tang K.H."/>
            <person name="Barry K."/>
            <person name="Chertkov O."/>
            <person name="Dalin E."/>
            <person name="Han C.S."/>
            <person name="Hauser L.J."/>
            <person name="Honchak B.M."/>
            <person name="Karbach L.E."/>
            <person name="Land M.L."/>
            <person name="Lapidus A."/>
            <person name="Larimer F.W."/>
            <person name="Mikhailova N."/>
            <person name="Pitluck S."/>
            <person name="Pierson B.K."/>
            <person name="Blankenship R.E."/>
        </authorList>
    </citation>
    <scope>NUCLEOTIDE SEQUENCE [LARGE SCALE GENOMIC DNA]</scope>
    <source>
        <strain evidence="3">ATCC 29366 / DSM 635 / J-10-fl</strain>
    </source>
</reference>
<protein>
    <recommendedName>
        <fullName evidence="1">Putative zinc-finger domain-containing protein</fullName>
    </recommendedName>
</protein>
<dbReference type="Gene3D" id="1.10.10.1320">
    <property type="entry name" value="Anti-sigma factor, zinc-finger domain"/>
    <property type="match status" value="1"/>
</dbReference>
<evidence type="ECO:0000313" key="3">
    <source>
        <dbReference type="Proteomes" id="UP000002008"/>
    </source>
</evidence>
<dbReference type="InParanoid" id="A9WDF6"/>
<dbReference type="AlphaFoldDB" id="A9WDF6"/>
<dbReference type="HOGENOM" id="CLU_179277_0_1_0"/>
<name>A9WDF6_CHLAA</name>
<sequence length="93" mass="10812">MMLTSDHHSCHELIDLLNDYLDGELSATECSELEEQLRRCPDCRQLLASLRQTISLLHHLEDEPLPLPPALEERLIVQMQQRLRAKINDRNAQ</sequence>
<evidence type="ECO:0000259" key="1">
    <source>
        <dbReference type="Pfam" id="PF13490"/>
    </source>
</evidence>
<keyword evidence="3" id="KW-1185">Reference proteome</keyword>
<feature type="domain" description="Putative zinc-finger" evidence="1">
    <location>
        <begin position="10"/>
        <end position="44"/>
    </location>
</feature>
<dbReference type="Pfam" id="PF13490">
    <property type="entry name" value="zf-HC2"/>
    <property type="match status" value="1"/>
</dbReference>
<dbReference type="InterPro" id="IPR041916">
    <property type="entry name" value="Anti_sigma_zinc_sf"/>
</dbReference>
<gene>
    <name evidence="2" type="ordered locus">Caur_3898</name>
</gene>
<organism evidence="2 3">
    <name type="scientific">Chloroflexus aurantiacus (strain ATCC 29366 / DSM 635 / J-10-fl)</name>
    <dbReference type="NCBI Taxonomy" id="324602"/>
    <lineage>
        <taxon>Bacteria</taxon>
        <taxon>Bacillati</taxon>
        <taxon>Chloroflexota</taxon>
        <taxon>Chloroflexia</taxon>
        <taxon>Chloroflexales</taxon>
        <taxon>Chloroflexineae</taxon>
        <taxon>Chloroflexaceae</taxon>
        <taxon>Chloroflexus</taxon>
    </lineage>
</organism>
<dbReference type="KEGG" id="cau:Caur_3898"/>
<dbReference type="eggNOG" id="COG5662">
    <property type="taxonomic scope" value="Bacteria"/>
</dbReference>
<proteinExistence type="predicted"/>
<dbReference type="Proteomes" id="UP000002008">
    <property type="component" value="Chromosome"/>
</dbReference>
<dbReference type="EnsemblBacteria" id="ABY37075">
    <property type="protein sequence ID" value="ABY37075"/>
    <property type="gene ID" value="Caur_3898"/>
</dbReference>
<dbReference type="InterPro" id="IPR027383">
    <property type="entry name" value="Znf_put"/>
</dbReference>
<evidence type="ECO:0000313" key="2">
    <source>
        <dbReference type="EMBL" id="ABY37075.1"/>
    </source>
</evidence>
<dbReference type="STRING" id="324602.Caur_3898"/>
<dbReference type="PATRIC" id="fig|324602.8.peg.4373"/>
<accession>A9WDF6</accession>